<gene>
    <name evidence="6 9" type="primary">nusB</name>
    <name evidence="9" type="ORF">H9736_08445</name>
</gene>
<keyword evidence="3 6" id="KW-0694">RNA-binding</keyword>
<dbReference type="Proteomes" id="UP000886800">
    <property type="component" value="Unassembled WGS sequence"/>
</dbReference>
<dbReference type="AlphaFoldDB" id="A0A9D1WSG9"/>
<evidence type="ECO:0000256" key="3">
    <source>
        <dbReference type="ARBA" id="ARBA00022884"/>
    </source>
</evidence>
<evidence type="ECO:0000313" key="9">
    <source>
        <dbReference type="EMBL" id="HIX66261.1"/>
    </source>
</evidence>
<dbReference type="SUPFAM" id="SSF48013">
    <property type="entry name" value="NusB-like"/>
    <property type="match status" value="1"/>
</dbReference>
<dbReference type="InterPro" id="IPR011605">
    <property type="entry name" value="NusB_fam"/>
</dbReference>
<feature type="compositionally biased region" description="Low complexity" evidence="7">
    <location>
        <begin position="164"/>
        <end position="176"/>
    </location>
</feature>
<comment type="function">
    <text evidence="6">Involved in transcription antitermination. Required for transcription of ribosomal RNA (rRNA) genes. Binds specifically to the boxA antiterminator sequence of the ribosomal RNA (rrn) operons.</text>
</comment>
<name>A0A9D1WSG9_9FIRM</name>
<evidence type="ECO:0000256" key="2">
    <source>
        <dbReference type="ARBA" id="ARBA00022814"/>
    </source>
</evidence>
<feature type="domain" description="NusB/RsmB/TIM44" evidence="8">
    <location>
        <begin position="5"/>
        <end position="127"/>
    </location>
</feature>
<feature type="compositionally biased region" description="Low complexity" evidence="7">
    <location>
        <begin position="135"/>
        <end position="156"/>
    </location>
</feature>
<comment type="caution">
    <text evidence="9">The sequence shown here is derived from an EMBL/GenBank/DDBJ whole genome shotgun (WGS) entry which is preliminary data.</text>
</comment>
<dbReference type="InterPro" id="IPR006027">
    <property type="entry name" value="NusB_RsmB_TIM44"/>
</dbReference>
<dbReference type="GO" id="GO:0031564">
    <property type="term" value="P:transcription antitermination"/>
    <property type="evidence" value="ECO:0007669"/>
    <property type="project" value="UniProtKB-KW"/>
</dbReference>
<dbReference type="GO" id="GO:0003723">
    <property type="term" value="F:RNA binding"/>
    <property type="evidence" value="ECO:0007669"/>
    <property type="project" value="UniProtKB-UniRule"/>
</dbReference>
<evidence type="ECO:0000256" key="6">
    <source>
        <dbReference type="HAMAP-Rule" id="MF_00073"/>
    </source>
</evidence>
<accession>A0A9D1WSG9</accession>
<dbReference type="Gene3D" id="1.10.940.10">
    <property type="entry name" value="NusB-like"/>
    <property type="match status" value="1"/>
</dbReference>
<keyword evidence="5 6" id="KW-0804">Transcription</keyword>
<dbReference type="PANTHER" id="PTHR11078:SF3">
    <property type="entry name" value="ANTITERMINATION NUSB DOMAIN-CONTAINING PROTEIN"/>
    <property type="match status" value="1"/>
</dbReference>
<evidence type="ECO:0000313" key="10">
    <source>
        <dbReference type="Proteomes" id="UP000886800"/>
    </source>
</evidence>
<dbReference type="GO" id="GO:0005829">
    <property type="term" value="C:cytosol"/>
    <property type="evidence" value="ECO:0007669"/>
    <property type="project" value="TreeGrafter"/>
</dbReference>
<evidence type="ECO:0000256" key="7">
    <source>
        <dbReference type="SAM" id="MobiDB-lite"/>
    </source>
</evidence>
<reference evidence="9" key="2">
    <citation type="submission" date="2021-04" db="EMBL/GenBank/DDBJ databases">
        <authorList>
            <person name="Gilroy R."/>
        </authorList>
    </citation>
    <scope>NUCLEOTIDE SEQUENCE</scope>
    <source>
        <strain evidence="9">CHK188-5543</strain>
    </source>
</reference>
<keyword evidence="2 6" id="KW-0889">Transcription antitermination</keyword>
<sequence>MKRSEAREQAFILIFERSFKEESIDEIIEEAQIGRNLQVDDYAYDLAKQVCDNLPWLDQVISSQSKKWKLNRMSRVALSILRMSLWEIDHVDTVPVGASINEAVELAKKYGNEDDFSFVNGLLGAYVRGQRPGQEDTAAPEDPAPQAEAPAPQEEAPAPREEAPAPQEEASAAQQPDPAPAAP</sequence>
<dbReference type="HAMAP" id="MF_00073">
    <property type="entry name" value="NusB"/>
    <property type="match status" value="1"/>
</dbReference>
<proteinExistence type="inferred from homology"/>
<dbReference type="PANTHER" id="PTHR11078">
    <property type="entry name" value="N UTILIZATION SUBSTANCE PROTEIN B-RELATED"/>
    <property type="match status" value="1"/>
</dbReference>
<evidence type="ECO:0000256" key="1">
    <source>
        <dbReference type="ARBA" id="ARBA00005952"/>
    </source>
</evidence>
<comment type="similarity">
    <text evidence="1 6">Belongs to the NusB family.</text>
</comment>
<keyword evidence="4 6" id="KW-0805">Transcription regulation</keyword>
<protein>
    <recommendedName>
        <fullName evidence="6">Transcription antitermination protein NusB</fullName>
    </recommendedName>
    <alternativeName>
        <fullName evidence="6">Antitermination factor NusB</fullName>
    </alternativeName>
</protein>
<feature type="region of interest" description="Disordered" evidence="7">
    <location>
        <begin position="130"/>
        <end position="183"/>
    </location>
</feature>
<evidence type="ECO:0000259" key="8">
    <source>
        <dbReference type="Pfam" id="PF01029"/>
    </source>
</evidence>
<evidence type="ECO:0000256" key="4">
    <source>
        <dbReference type="ARBA" id="ARBA00023015"/>
    </source>
</evidence>
<dbReference type="GO" id="GO:0006353">
    <property type="term" value="P:DNA-templated transcription termination"/>
    <property type="evidence" value="ECO:0007669"/>
    <property type="project" value="UniProtKB-UniRule"/>
</dbReference>
<dbReference type="InterPro" id="IPR035926">
    <property type="entry name" value="NusB-like_sf"/>
</dbReference>
<dbReference type="Pfam" id="PF01029">
    <property type="entry name" value="NusB"/>
    <property type="match status" value="1"/>
</dbReference>
<evidence type="ECO:0000256" key="5">
    <source>
        <dbReference type="ARBA" id="ARBA00023163"/>
    </source>
</evidence>
<dbReference type="NCBIfam" id="TIGR01951">
    <property type="entry name" value="nusB"/>
    <property type="match status" value="1"/>
</dbReference>
<organism evidence="9 10">
    <name type="scientific">Candidatus Anaerotruncus excrementipullorum</name>
    <dbReference type="NCBI Taxonomy" id="2838465"/>
    <lineage>
        <taxon>Bacteria</taxon>
        <taxon>Bacillati</taxon>
        <taxon>Bacillota</taxon>
        <taxon>Clostridia</taxon>
        <taxon>Eubacteriales</taxon>
        <taxon>Oscillospiraceae</taxon>
        <taxon>Anaerotruncus</taxon>
    </lineage>
</organism>
<dbReference type="EMBL" id="DXES01000177">
    <property type="protein sequence ID" value="HIX66261.1"/>
    <property type="molecule type" value="Genomic_DNA"/>
</dbReference>
<reference evidence="9" key="1">
    <citation type="journal article" date="2021" name="PeerJ">
        <title>Extensive microbial diversity within the chicken gut microbiome revealed by metagenomics and culture.</title>
        <authorList>
            <person name="Gilroy R."/>
            <person name="Ravi A."/>
            <person name="Getino M."/>
            <person name="Pursley I."/>
            <person name="Horton D.L."/>
            <person name="Alikhan N.F."/>
            <person name="Baker D."/>
            <person name="Gharbi K."/>
            <person name="Hall N."/>
            <person name="Watson M."/>
            <person name="Adriaenssens E.M."/>
            <person name="Foster-Nyarko E."/>
            <person name="Jarju S."/>
            <person name="Secka A."/>
            <person name="Antonio M."/>
            <person name="Oren A."/>
            <person name="Chaudhuri R.R."/>
            <person name="La Ragione R."/>
            <person name="Hildebrand F."/>
            <person name="Pallen M.J."/>
        </authorList>
    </citation>
    <scope>NUCLEOTIDE SEQUENCE</scope>
    <source>
        <strain evidence="9">CHK188-5543</strain>
    </source>
</reference>